<dbReference type="InterPro" id="IPR036259">
    <property type="entry name" value="MFS_trans_sf"/>
</dbReference>
<keyword evidence="6 8" id="KW-0472">Membrane</keyword>
<feature type="transmembrane region" description="Helical" evidence="8">
    <location>
        <begin position="105"/>
        <end position="126"/>
    </location>
</feature>
<dbReference type="PANTHER" id="PTHR23517">
    <property type="entry name" value="RESISTANCE PROTEIN MDTM, PUTATIVE-RELATED-RELATED"/>
    <property type="match status" value="1"/>
</dbReference>
<gene>
    <name evidence="10" type="ORF">R8Z58_12755</name>
</gene>
<dbReference type="EMBL" id="JAWQEV010000004">
    <property type="protein sequence ID" value="MDW4573643.1"/>
    <property type="molecule type" value="Genomic_DNA"/>
</dbReference>
<feature type="transmembrane region" description="Helical" evidence="8">
    <location>
        <begin position="372"/>
        <end position="393"/>
    </location>
</feature>
<dbReference type="Pfam" id="PF07690">
    <property type="entry name" value="MFS_1"/>
    <property type="match status" value="1"/>
</dbReference>
<protein>
    <submittedName>
        <fullName evidence="10">MFS transporter</fullName>
    </submittedName>
</protein>
<evidence type="ECO:0000313" key="10">
    <source>
        <dbReference type="EMBL" id="MDW4573643.1"/>
    </source>
</evidence>
<feature type="transmembrane region" description="Helical" evidence="8">
    <location>
        <begin position="214"/>
        <end position="237"/>
    </location>
</feature>
<feature type="transmembrane region" description="Helical" evidence="8">
    <location>
        <begin position="44"/>
        <end position="67"/>
    </location>
</feature>
<feature type="compositionally biased region" description="Basic and acidic residues" evidence="7">
    <location>
        <begin position="404"/>
        <end position="419"/>
    </location>
</feature>
<comment type="subcellular location">
    <subcellularLocation>
        <location evidence="1">Cell membrane</location>
        <topology evidence="1">Multi-pass membrane protein</topology>
    </subcellularLocation>
</comment>
<evidence type="ECO:0000256" key="2">
    <source>
        <dbReference type="ARBA" id="ARBA00022448"/>
    </source>
</evidence>
<dbReference type="PANTHER" id="PTHR23517:SF13">
    <property type="entry name" value="MAJOR FACILITATOR SUPERFAMILY MFS_1"/>
    <property type="match status" value="1"/>
</dbReference>
<keyword evidence="4 8" id="KW-0812">Transmembrane</keyword>
<dbReference type="SUPFAM" id="SSF103473">
    <property type="entry name" value="MFS general substrate transporter"/>
    <property type="match status" value="1"/>
</dbReference>
<evidence type="ECO:0000259" key="9">
    <source>
        <dbReference type="PROSITE" id="PS50850"/>
    </source>
</evidence>
<evidence type="ECO:0000256" key="7">
    <source>
        <dbReference type="SAM" id="MobiDB-lite"/>
    </source>
</evidence>
<sequence length="419" mass="42711">MSRARRTMSDAAGFWVVAAAFTTVTAYATVPTPLYPLYQAADDFPVAVVTFVFAAFAVGVVVSLFLIGHISDWAGRRRMSLIAVLVSAAAAVVFILWNAVPGLLVARFVDGVSVGALSAAATAHLAELRGRARPTETAVVAASVAGAANLGGLALGPLIGGLFAEFAPDPLELPHVVFLVLFVVAALALRHVPETVAAAERAPYRPQRLAFPPASRAAFAAAGTGAAASFALFALFTSLAPTFLHDTFHVSDHLVEGATVFAVFGAAAAAQLLLVRVAQRTQLVVAMACFAAGLPSIAAGAVIPSLALFLAGGIVAGAGAGIMFRSAIAAAGALAAPERRGETLALLFLIAYGGLVAPVLLVGVTLSVVGEVTVLLVFSGIVLAATLGAGVAMRRHLRQAVPRETGRPGGRSDARDQPR</sequence>
<evidence type="ECO:0000256" key="6">
    <source>
        <dbReference type="ARBA" id="ARBA00023136"/>
    </source>
</evidence>
<feature type="transmembrane region" description="Helical" evidence="8">
    <location>
        <begin position="257"/>
        <end position="276"/>
    </location>
</feature>
<keyword evidence="11" id="KW-1185">Reference proteome</keyword>
<organism evidence="10 11">
    <name type="scientific">Microbacterium arthrosphaerae</name>
    <dbReference type="NCBI Taxonomy" id="792652"/>
    <lineage>
        <taxon>Bacteria</taxon>
        <taxon>Bacillati</taxon>
        <taxon>Actinomycetota</taxon>
        <taxon>Actinomycetes</taxon>
        <taxon>Micrococcales</taxon>
        <taxon>Microbacteriaceae</taxon>
        <taxon>Microbacterium</taxon>
    </lineage>
</organism>
<evidence type="ECO:0000256" key="8">
    <source>
        <dbReference type="SAM" id="Phobius"/>
    </source>
</evidence>
<keyword evidence="3" id="KW-1003">Cell membrane</keyword>
<feature type="transmembrane region" description="Helical" evidence="8">
    <location>
        <begin position="309"/>
        <end position="336"/>
    </location>
</feature>
<dbReference type="InterPro" id="IPR050171">
    <property type="entry name" value="MFS_Transporters"/>
</dbReference>
<evidence type="ECO:0000256" key="3">
    <source>
        <dbReference type="ARBA" id="ARBA00022475"/>
    </source>
</evidence>
<dbReference type="RefSeq" id="WP_318354165.1">
    <property type="nucleotide sequence ID" value="NZ_JAWQEV010000004.1"/>
</dbReference>
<accession>A0ABU4H2U2</accession>
<dbReference type="Proteomes" id="UP001283109">
    <property type="component" value="Unassembled WGS sequence"/>
</dbReference>
<dbReference type="InterPro" id="IPR011701">
    <property type="entry name" value="MFS"/>
</dbReference>
<feature type="transmembrane region" description="Helical" evidence="8">
    <location>
        <begin position="138"/>
        <end position="164"/>
    </location>
</feature>
<comment type="caution">
    <text evidence="10">The sequence shown here is derived from an EMBL/GenBank/DDBJ whole genome shotgun (WGS) entry which is preliminary data.</text>
</comment>
<dbReference type="PROSITE" id="PS50850">
    <property type="entry name" value="MFS"/>
    <property type="match status" value="1"/>
</dbReference>
<feature type="transmembrane region" description="Helical" evidence="8">
    <location>
        <begin position="343"/>
        <end position="366"/>
    </location>
</feature>
<feature type="domain" description="Major facilitator superfamily (MFS) profile" evidence="9">
    <location>
        <begin position="12"/>
        <end position="397"/>
    </location>
</feature>
<dbReference type="Gene3D" id="1.20.1250.20">
    <property type="entry name" value="MFS general substrate transporter like domains"/>
    <property type="match status" value="1"/>
</dbReference>
<feature type="transmembrane region" description="Helical" evidence="8">
    <location>
        <begin position="79"/>
        <end position="99"/>
    </location>
</feature>
<feature type="transmembrane region" description="Helical" evidence="8">
    <location>
        <begin position="176"/>
        <end position="193"/>
    </location>
</feature>
<keyword evidence="5 8" id="KW-1133">Transmembrane helix</keyword>
<evidence type="ECO:0000256" key="4">
    <source>
        <dbReference type="ARBA" id="ARBA00022692"/>
    </source>
</evidence>
<evidence type="ECO:0000313" key="11">
    <source>
        <dbReference type="Proteomes" id="UP001283109"/>
    </source>
</evidence>
<evidence type="ECO:0000256" key="1">
    <source>
        <dbReference type="ARBA" id="ARBA00004651"/>
    </source>
</evidence>
<proteinExistence type="predicted"/>
<dbReference type="InterPro" id="IPR020846">
    <property type="entry name" value="MFS_dom"/>
</dbReference>
<evidence type="ECO:0000256" key="5">
    <source>
        <dbReference type="ARBA" id="ARBA00022989"/>
    </source>
</evidence>
<feature type="region of interest" description="Disordered" evidence="7">
    <location>
        <begin position="400"/>
        <end position="419"/>
    </location>
</feature>
<reference evidence="10 11" key="1">
    <citation type="submission" date="2023-11" db="EMBL/GenBank/DDBJ databases">
        <title>Draft genome sequence of Microbacterium arthrosphaerae JCM 30492.</title>
        <authorList>
            <person name="Zhang G."/>
            <person name="Ding Y."/>
        </authorList>
    </citation>
    <scope>NUCLEOTIDE SEQUENCE [LARGE SCALE GENOMIC DNA]</scope>
    <source>
        <strain evidence="10 11">JCM 30492</strain>
    </source>
</reference>
<name>A0ABU4H2U2_9MICO</name>
<keyword evidence="2" id="KW-0813">Transport</keyword>
<feature type="transmembrane region" description="Helical" evidence="8">
    <location>
        <begin position="283"/>
        <end position="303"/>
    </location>
</feature>